<feature type="transmembrane region" description="Helical" evidence="1">
    <location>
        <begin position="107"/>
        <end position="127"/>
    </location>
</feature>
<keyword evidence="1" id="KW-0812">Transmembrane</keyword>
<sequence>MLQAIKDSSPAVLIVRMLIAAVVVFATYNPTGTSIFHWVVNNENPTDAWVILGAIVTVLINVALFIAAWKALGKLGTLIVIIFFAALIYLSLQEGWVSSTSRESLEWLGLILLSAFLGIGLSGAILWRRATGQVITDEADDLNR</sequence>
<keyword evidence="3" id="KW-1185">Reference proteome</keyword>
<dbReference type="EMBL" id="CP018632">
    <property type="protein sequence ID" value="ASJ70479.1"/>
    <property type="molecule type" value="Genomic_DNA"/>
</dbReference>
<reference evidence="2 3" key="1">
    <citation type="submission" date="2016-12" db="EMBL/GenBank/DDBJ databases">
        <authorList>
            <person name="Song W.-J."/>
            <person name="Kurnit D.M."/>
        </authorList>
    </citation>
    <scope>NUCLEOTIDE SEQUENCE [LARGE SCALE GENOMIC DNA]</scope>
    <source>
        <strain evidence="2 3">IMCC3135</strain>
    </source>
</reference>
<organism evidence="2 3">
    <name type="scientific">Granulosicoccus antarcticus IMCC3135</name>
    <dbReference type="NCBI Taxonomy" id="1192854"/>
    <lineage>
        <taxon>Bacteria</taxon>
        <taxon>Pseudomonadati</taxon>
        <taxon>Pseudomonadota</taxon>
        <taxon>Gammaproteobacteria</taxon>
        <taxon>Chromatiales</taxon>
        <taxon>Granulosicoccaceae</taxon>
        <taxon>Granulosicoccus</taxon>
    </lineage>
</organism>
<dbReference type="Pfam" id="PF20134">
    <property type="entry name" value="DUF6524"/>
    <property type="match status" value="1"/>
</dbReference>
<dbReference type="InterPro" id="IPR045387">
    <property type="entry name" value="DUF6524"/>
</dbReference>
<proteinExistence type="predicted"/>
<evidence type="ECO:0000313" key="2">
    <source>
        <dbReference type="EMBL" id="ASJ70479.1"/>
    </source>
</evidence>
<dbReference type="AlphaFoldDB" id="A0A2Z2NH72"/>
<feature type="transmembrane region" description="Helical" evidence="1">
    <location>
        <begin position="48"/>
        <end position="68"/>
    </location>
</feature>
<dbReference type="Proteomes" id="UP000250079">
    <property type="component" value="Chromosome"/>
</dbReference>
<name>A0A2Z2NH72_9GAMM</name>
<dbReference type="KEGG" id="gai:IMCC3135_01800"/>
<evidence type="ECO:0000313" key="3">
    <source>
        <dbReference type="Proteomes" id="UP000250079"/>
    </source>
</evidence>
<keyword evidence="1" id="KW-0472">Membrane</keyword>
<dbReference type="RefSeq" id="WP_157735704.1">
    <property type="nucleotide sequence ID" value="NZ_CP018632.1"/>
</dbReference>
<dbReference type="OrthoDB" id="7272344at2"/>
<feature type="transmembrane region" description="Helical" evidence="1">
    <location>
        <begin position="12"/>
        <end position="28"/>
    </location>
</feature>
<feature type="transmembrane region" description="Helical" evidence="1">
    <location>
        <begin position="75"/>
        <end position="92"/>
    </location>
</feature>
<protein>
    <submittedName>
        <fullName evidence="2">Uncharacterized protein</fullName>
    </submittedName>
</protein>
<keyword evidence="1" id="KW-1133">Transmembrane helix</keyword>
<evidence type="ECO:0000256" key="1">
    <source>
        <dbReference type="SAM" id="Phobius"/>
    </source>
</evidence>
<gene>
    <name evidence="2" type="ORF">IMCC3135_01800</name>
</gene>
<accession>A0A2Z2NH72</accession>